<dbReference type="Pfam" id="PF14303">
    <property type="entry name" value="NAM-associated"/>
    <property type="match status" value="1"/>
</dbReference>
<evidence type="ECO:0000313" key="4">
    <source>
        <dbReference type="EMBL" id="SPC96885.1"/>
    </source>
</evidence>
<accession>A0A2N9GBL6</accession>
<evidence type="ECO:0008006" key="5">
    <source>
        <dbReference type="Google" id="ProtNLM"/>
    </source>
</evidence>
<evidence type="ECO:0000256" key="1">
    <source>
        <dbReference type="SAM" id="MobiDB-lite"/>
    </source>
</evidence>
<feature type="domain" description="No apical meristem-associated C-terminal" evidence="3">
    <location>
        <begin position="663"/>
        <end position="775"/>
    </location>
</feature>
<feature type="compositionally biased region" description="Basic and acidic residues" evidence="1">
    <location>
        <begin position="56"/>
        <end position="67"/>
    </location>
</feature>
<dbReference type="Pfam" id="PF03732">
    <property type="entry name" value="Retrotrans_gag"/>
    <property type="match status" value="1"/>
</dbReference>
<feature type="region of interest" description="Disordered" evidence="1">
    <location>
        <begin position="688"/>
        <end position="708"/>
    </location>
</feature>
<gene>
    <name evidence="4" type="ORF">FSB_LOCUS24767</name>
</gene>
<name>A0A2N9GBL6_FAGSY</name>
<feature type="region of interest" description="Disordered" evidence="1">
    <location>
        <begin position="1"/>
        <end position="20"/>
    </location>
</feature>
<dbReference type="AlphaFoldDB" id="A0A2N9GBL6"/>
<feature type="region of interest" description="Disordered" evidence="1">
    <location>
        <begin position="44"/>
        <end position="67"/>
    </location>
</feature>
<evidence type="ECO:0000259" key="3">
    <source>
        <dbReference type="Pfam" id="PF14303"/>
    </source>
</evidence>
<feature type="region of interest" description="Disordered" evidence="1">
    <location>
        <begin position="730"/>
        <end position="755"/>
    </location>
</feature>
<proteinExistence type="predicted"/>
<protein>
    <recommendedName>
        <fullName evidence="5">No apical meristem-associated C-terminal domain-containing protein</fullName>
    </recommendedName>
</protein>
<organism evidence="4">
    <name type="scientific">Fagus sylvatica</name>
    <name type="common">Beechnut</name>
    <dbReference type="NCBI Taxonomy" id="28930"/>
    <lineage>
        <taxon>Eukaryota</taxon>
        <taxon>Viridiplantae</taxon>
        <taxon>Streptophyta</taxon>
        <taxon>Embryophyta</taxon>
        <taxon>Tracheophyta</taxon>
        <taxon>Spermatophyta</taxon>
        <taxon>Magnoliopsida</taxon>
        <taxon>eudicotyledons</taxon>
        <taxon>Gunneridae</taxon>
        <taxon>Pentapetalae</taxon>
        <taxon>rosids</taxon>
        <taxon>fabids</taxon>
        <taxon>Fagales</taxon>
        <taxon>Fagaceae</taxon>
        <taxon>Fagus</taxon>
    </lineage>
</organism>
<feature type="domain" description="Retrotransposon gag" evidence="2">
    <location>
        <begin position="84"/>
        <end position="133"/>
    </location>
</feature>
<dbReference type="InterPro" id="IPR005162">
    <property type="entry name" value="Retrotrans_gag_dom"/>
</dbReference>
<reference evidence="4" key="1">
    <citation type="submission" date="2018-02" db="EMBL/GenBank/DDBJ databases">
        <authorList>
            <person name="Cohen D.B."/>
            <person name="Kent A.D."/>
        </authorList>
    </citation>
    <scope>NUCLEOTIDE SEQUENCE</scope>
</reference>
<dbReference type="InterPro" id="IPR029466">
    <property type="entry name" value="NAM-associated_C"/>
</dbReference>
<dbReference type="PANTHER" id="PTHR35046:SF9">
    <property type="entry name" value="RNA-DIRECTED DNA POLYMERASE"/>
    <property type="match status" value="1"/>
</dbReference>
<evidence type="ECO:0000259" key="2">
    <source>
        <dbReference type="Pfam" id="PF03732"/>
    </source>
</evidence>
<dbReference type="PANTHER" id="PTHR35046">
    <property type="entry name" value="ZINC KNUCKLE (CCHC-TYPE) FAMILY PROTEIN"/>
    <property type="match status" value="1"/>
</dbReference>
<dbReference type="EMBL" id="OIVN01001713">
    <property type="protein sequence ID" value="SPC96885.1"/>
    <property type="molecule type" value="Genomic_DNA"/>
</dbReference>
<sequence length="785" mass="90512">MDHQEVAIRNLQGGRDRRRCEARVENEYENEGDGEDKEDLASEVGLGKHRRVRRERGHEENLGGRDGVDRNLGSIKMKNTIFPRDLYQKLQNLTQGSRSVEDYHKEMEVAMIRANVEEDREATMARFLSGLNRDIANVIELQHYMEIEDMVHMAMKVERQLKRKETVRRVMIMRDNGEVMTESEDDSDGMPELVDASDDDGVVYPVTEVRVDRQVLVTFSIGKYLDEVLCDVVPMHAGHILLGRPWQYDRRVTHDGFKKHVQLCKVGQNNQACSFNSKPDRPMIFLVYKESYLNLDETNQSLPSLAVSLLQEFEDVFPEEMPNELPPIRGIEHQIDFVPGAAIPNRPAYRSNPEENKGAFRGNIEMRMWMKRKSRPSRSGQRQRASLRIGGSIAFFSEKLSGASLKYPTYERALCFYMYADDADFSDVYKACDKAAFGEDSWSNPFEERGNDGNQGGPSLKDPLQVPDGPITRSRAKKIKEAMQGLVQSTWDEASKSPTIKMQEGPFFIDLLQEGEQGFDNGFMMATPHMNVDAHQSPPPVQNQPSSPIEIRSTTKKSQRGNNFTIEKDNMLVSAWLNNSLDAVLSNDQKYKQYWRRIWLYFHNNMQFESNHSKTFLTSRWSTIQLCTNKFCGVLAQIETLNPSGYTEQDKAKFMYKELYKSSFHFEHCWVTLRHEAKWLEHKDNVKGRKRSAPITSSPTLPESLHLDEDNDESNAFVDLERPLGKKVEKERLKKRKSQDNMVSSLATKLDEIKEEKKKIHEEKMEGMRIASEEHREAIRIALEE</sequence>
<feature type="region of interest" description="Disordered" evidence="1">
    <location>
        <begin position="440"/>
        <end position="468"/>
    </location>
</feature>